<dbReference type="Proteomes" id="UP000467252">
    <property type="component" value="Chromosome"/>
</dbReference>
<protein>
    <recommendedName>
        <fullName evidence="3">DNA-binding protein</fullName>
    </recommendedName>
</protein>
<dbReference type="InterPro" id="IPR009061">
    <property type="entry name" value="DNA-bd_dom_put_sf"/>
</dbReference>
<sequence>MTTTAAEPPPRRWAKKPDAAAYVDVYPETIDNWVERGLIRAYKFGPRLVRYDLNEIDAMGAAATAQEAANG</sequence>
<dbReference type="RefSeq" id="WP_163896536.1">
    <property type="nucleotide sequence ID" value="NZ_AP022599.1"/>
</dbReference>
<gene>
    <name evidence="1" type="ORF">MPUL_00860</name>
</gene>
<dbReference type="SUPFAM" id="SSF46955">
    <property type="entry name" value="Putative DNA-binding domain"/>
    <property type="match status" value="1"/>
</dbReference>
<evidence type="ECO:0000313" key="1">
    <source>
        <dbReference type="EMBL" id="BBY78928.1"/>
    </source>
</evidence>
<reference evidence="1 2" key="1">
    <citation type="journal article" date="2019" name="Emerg. Microbes Infect.">
        <title>Comprehensive subspecies identification of 175 nontuberculous mycobacteria species based on 7547 genomic profiles.</title>
        <authorList>
            <person name="Matsumoto Y."/>
            <person name="Kinjo T."/>
            <person name="Motooka D."/>
            <person name="Nabeya D."/>
            <person name="Jung N."/>
            <person name="Uechi K."/>
            <person name="Horii T."/>
            <person name="Iida T."/>
            <person name="Fujita J."/>
            <person name="Nakamura S."/>
        </authorList>
    </citation>
    <scope>NUCLEOTIDE SEQUENCE [LARGE SCALE GENOMIC DNA]</scope>
    <source>
        <strain evidence="1 2">JCM 6370</strain>
    </source>
</reference>
<accession>A0A7I7UBW0</accession>
<dbReference type="AlphaFoldDB" id="A0A7I7UBW0"/>
<dbReference type="EMBL" id="AP022599">
    <property type="protein sequence ID" value="BBY78928.1"/>
    <property type="molecule type" value="Genomic_DNA"/>
</dbReference>
<name>A0A7I7UBW0_MYCPV</name>
<evidence type="ECO:0000313" key="2">
    <source>
        <dbReference type="Proteomes" id="UP000467252"/>
    </source>
</evidence>
<proteinExistence type="predicted"/>
<evidence type="ECO:0008006" key="3">
    <source>
        <dbReference type="Google" id="ProtNLM"/>
    </source>
</evidence>
<organism evidence="1 2">
    <name type="scientific">Mycolicibacterium pulveris</name>
    <name type="common">Mycobacterium pulveris</name>
    <dbReference type="NCBI Taxonomy" id="36813"/>
    <lineage>
        <taxon>Bacteria</taxon>
        <taxon>Bacillati</taxon>
        <taxon>Actinomycetota</taxon>
        <taxon>Actinomycetes</taxon>
        <taxon>Mycobacteriales</taxon>
        <taxon>Mycobacteriaceae</taxon>
        <taxon>Mycolicibacterium</taxon>
    </lineage>
</organism>
<keyword evidence="2" id="KW-1185">Reference proteome</keyword>